<dbReference type="SUPFAM" id="SSF53474">
    <property type="entry name" value="alpha/beta-Hydrolases"/>
    <property type="match status" value="1"/>
</dbReference>
<name>A0A401JAZ2_9PROT</name>
<dbReference type="OrthoDB" id="9814831at2"/>
<dbReference type="EMBL" id="BGOW01000003">
    <property type="protein sequence ID" value="GBL44832.1"/>
    <property type="molecule type" value="Genomic_DNA"/>
</dbReference>
<protein>
    <submittedName>
        <fullName evidence="1">Putative esterase, FIGfam005057</fullName>
    </submittedName>
</protein>
<accession>A0A401JAZ2</accession>
<sequence>MILYIHGFNSSSGSGKARELEAWLDARGRSAEFACPDLPHRPAAAIALLSDLISALPRAQVKLIGSSLGGFYATWLADQFDVKAALINPAVHVQNELKSVLGPLKNYHTGEEYLFTQQHLDELAALDKPAPLRPQNLLLLVETGDEVLDYRAAVSYYAASRQIVVPGGDHGFQSFPQYIETILEF</sequence>
<proteinExistence type="predicted"/>
<evidence type="ECO:0000313" key="1">
    <source>
        <dbReference type="EMBL" id="GBL44832.1"/>
    </source>
</evidence>
<reference evidence="1 2" key="1">
    <citation type="journal article" date="2019" name="Front. Microbiol.">
        <title>Genomes of Neutrophilic Sulfur-Oxidizing Chemolithoautotrophs Representing 9 Proteobacterial Species From 8 Genera.</title>
        <authorList>
            <person name="Watanabe T."/>
            <person name="Kojima H."/>
            <person name="Umezawa K."/>
            <person name="Hori C."/>
            <person name="Takasuka T.E."/>
            <person name="Kato Y."/>
            <person name="Fukui M."/>
        </authorList>
    </citation>
    <scope>NUCLEOTIDE SEQUENCE [LARGE SCALE GENOMIC DNA]</scope>
    <source>
        <strain evidence="1 2">TTN</strain>
    </source>
</reference>
<dbReference type="InterPro" id="IPR029058">
    <property type="entry name" value="AB_hydrolase_fold"/>
</dbReference>
<dbReference type="InterPro" id="IPR008886">
    <property type="entry name" value="UPF0227/Esterase_YqiA"/>
</dbReference>
<dbReference type="PANTHER" id="PTHR35602:SF3">
    <property type="entry name" value="ESTERASE YQIA"/>
    <property type="match status" value="1"/>
</dbReference>
<dbReference type="Proteomes" id="UP000286806">
    <property type="component" value="Unassembled WGS sequence"/>
</dbReference>
<dbReference type="PANTHER" id="PTHR35602">
    <property type="entry name" value="ESTERASE YQIA-RELATED"/>
    <property type="match status" value="1"/>
</dbReference>
<dbReference type="AlphaFoldDB" id="A0A401JAZ2"/>
<dbReference type="Pfam" id="PF05728">
    <property type="entry name" value="UPF0227"/>
    <property type="match status" value="1"/>
</dbReference>
<comment type="caution">
    <text evidence="1">The sequence shown here is derived from an EMBL/GenBank/DDBJ whole genome shotgun (WGS) entry which is preliminary data.</text>
</comment>
<keyword evidence="2" id="KW-1185">Reference proteome</keyword>
<evidence type="ECO:0000313" key="2">
    <source>
        <dbReference type="Proteomes" id="UP000286806"/>
    </source>
</evidence>
<organism evidence="1 2">
    <name type="scientific">Sulfuriferula multivorans</name>
    <dbReference type="NCBI Taxonomy" id="1559896"/>
    <lineage>
        <taxon>Bacteria</taxon>
        <taxon>Pseudomonadati</taxon>
        <taxon>Pseudomonadota</taxon>
        <taxon>Betaproteobacteria</taxon>
        <taxon>Nitrosomonadales</taxon>
        <taxon>Sulfuricellaceae</taxon>
        <taxon>Sulfuriferula</taxon>
    </lineage>
</organism>
<dbReference type="Gene3D" id="3.40.50.1820">
    <property type="entry name" value="alpha/beta hydrolase"/>
    <property type="match status" value="1"/>
</dbReference>
<gene>
    <name evidence="1" type="ORF">SFMTTN_0633</name>
</gene>
<dbReference type="RefSeq" id="WP_124703672.1">
    <property type="nucleotide sequence ID" value="NZ_BGOW01000003.1"/>
</dbReference>